<dbReference type="InterPro" id="IPR009006">
    <property type="entry name" value="Ala_racemase/Decarboxylase_C"/>
</dbReference>
<comment type="cofactor">
    <cofactor evidence="1">
        <name>pyridoxal 5'-phosphate</name>
        <dbReference type="ChEBI" id="CHEBI:597326"/>
    </cofactor>
</comment>
<keyword evidence="5" id="KW-0456">Lyase</keyword>
<keyword evidence="4" id="KW-0620">Polyamine biosynthesis</keyword>
<dbReference type="PANTHER" id="PTHR11482">
    <property type="entry name" value="ARGININE/DIAMINOPIMELATE/ORNITHINE DECARBOXYLASE"/>
    <property type="match status" value="1"/>
</dbReference>
<dbReference type="GO" id="GO:0033387">
    <property type="term" value="P:putrescine biosynthetic process from arginine, via ornithine"/>
    <property type="evidence" value="ECO:0007669"/>
    <property type="project" value="TreeGrafter"/>
</dbReference>
<evidence type="ECO:0000256" key="4">
    <source>
        <dbReference type="ARBA" id="ARBA00023115"/>
    </source>
</evidence>
<evidence type="ECO:0000256" key="1">
    <source>
        <dbReference type="ARBA" id="ARBA00001933"/>
    </source>
</evidence>
<evidence type="ECO:0000256" key="5">
    <source>
        <dbReference type="ARBA" id="ARBA00023239"/>
    </source>
</evidence>
<feature type="domain" description="Orn/DAP/Arg decarboxylase 2 N-terminal" evidence="7">
    <location>
        <begin position="73"/>
        <end position="288"/>
    </location>
</feature>
<evidence type="ECO:0000256" key="3">
    <source>
        <dbReference type="ARBA" id="ARBA00022898"/>
    </source>
</evidence>
<dbReference type="InterPro" id="IPR002433">
    <property type="entry name" value="Orn_de-COase"/>
</dbReference>
<dbReference type="SUPFAM" id="SSF51419">
    <property type="entry name" value="PLP-binding barrel"/>
    <property type="match status" value="1"/>
</dbReference>
<evidence type="ECO:0000256" key="2">
    <source>
        <dbReference type="ARBA" id="ARBA00008872"/>
    </source>
</evidence>
<dbReference type="PRINTS" id="PR01179">
    <property type="entry name" value="ODADCRBXLASE"/>
</dbReference>
<dbReference type="InterPro" id="IPR029066">
    <property type="entry name" value="PLP-binding_barrel"/>
</dbReference>
<dbReference type="EMBL" id="CAJOBZ010000004">
    <property type="protein sequence ID" value="CAF4776485.1"/>
    <property type="molecule type" value="Genomic_DNA"/>
</dbReference>
<evidence type="ECO:0000256" key="6">
    <source>
        <dbReference type="ARBA" id="ARBA00037173"/>
    </source>
</evidence>
<comment type="similarity">
    <text evidence="2">Belongs to the Orn/Lys/Arg decarboxylase class-II family.</text>
</comment>
<dbReference type="AlphaFoldDB" id="A0A821N198"/>
<dbReference type="PRINTS" id="PR01182">
    <property type="entry name" value="ORNDCRBXLASE"/>
</dbReference>
<organism evidence="8 9">
    <name type="scientific">Pieris macdunnoughi</name>
    <dbReference type="NCBI Taxonomy" id="345717"/>
    <lineage>
        <taxon>Eukaryota</taxon>
        <taxon>Metazoa</taxon>
        <taxon>Ecdysozoa</taxon>
        <taxon>Arthropoda</taxon>
        <taxon>Hexapoda</taxon>
        <taxon>Insecta</taxon>
        <taxon>Pterygota</taxon>
        <taxon>Neoptera</taxon>
        <taxon>Endopterygota</taxon>
        <taxon>Lepidoptera</taxon>
        <taxon>Glossata</taxon>
        <taxon>Ditrysia</taxon>
        <taxon>Papilionoidea</taxon>
        <taxon>Pieridae</taxon>
        <taxon>Pierinae</taxon>
        <taxon>Pieris</taxon>
    </lineage>
</organism>
<dbReference type="Pfam" id="PF02784">
    <property type="entry name" value="Orn_Arg_deC_N"/>
    <property type="match status" value="1"/>
</dbReference>
<dbReference type="FunFam" id="3.20.20.10:FF:000005">
    <property type="entry name" value="Ornithine decarboxylase"/>
    <property type="match status" value="1"/>
</dbReference>
<dbReference type="OrthoDB" id="5034579at2759"/>
<sequence>MGSKVCKARRYFPGPPIQLSPNSAPMKELPVPVLPFDRHGFECNDQSCERLLARMWELHLTACTENVRGVVGSIPATSAIKSNDNEAILKLAAALGLGFDCATPGEIYKVLKLGVHPKSIIFASPIKMPEWMAYAKKSGITHTVFDSSSELKRIKQNWPDARTLIRIRVDSESVYQLGEKFGCDFETEAIPLLNEAAELKIKVVGVAFHVGSVCNSTDSHAAGIRNARSLFDYEASQGREMKIVDIGGGFLSEKTKDIDKVSQLINTSLEEFFPDKNVKIIAEPGRYVCDSSMTLYCSINSVKRIKKDNEYINMIYLNDGIYGTLQFAESWQTVSKFQKQESTNTEEVREKTILWGYSLDSTDRVMKDLTVLLPRCSPLDWLVFPIRGAYSIVFCSTFGCFQQPQIRPVVSKELWLKIKDSRAYQGSEFVESPDISEPFSSSIPPFVTTTSYIESTASLPL</sequence>
<comment type="caution">
    <text evidence="8">The sequence shown here is derived from an EMBL/GenBank/DDBJ whole genome shotgun (WGS) entry which is preliminary data.</text>
</comment>
<dbReference type="GO" id="GO:0005737">
    <property type="term" value="C:cytoplasm"/>
    <property type="evidence" value="ECO:0007669"/>
    <property type="project" value="TreeGrafter"/>
</dbReference>
<dbReference type="SUPFAM" id="SSF50621">
    <property type="entry name" value="Alanine racemase C-terminal domain-like"/>
    <property type="match status" value="1"/>
</dbReference>
<dbReference type="InterPro" id="IPR022644">
    <property type="entry name" value="De-COase2_N"/>
</dbReference>
<accession>A0A821N198</accession>
<dbReference type="InterPro" id="IPR000183">
    <property type="entry name" value="Orn/DAP/Arg_de-COase"/>
</dbReference>
<proteinExistence type="inferred from homology"/>
<keyword evidence="3" id="KW-0663">Pyridoxal phosphate</keyword>
<protein>
    <recommendedName>
        <fullName evidence="7">Orn/DAP/Arg decarboxylase 2 N-terminal domain-containing protein</fullName>
    </recommendedName>
</protein>
<reference evidence="8" key="1">
    <citation type="submission" date="2021-02" db="EMBL/GenBank/DDBJ databases">
        <authorList>
            <person name="Steward A R."/>
        </authorList>
    </citation>
    <scope>NUCLEOTIDE SEQUENCE</scope>
</reference>
<comment type="function">
    <text evidence="6">Catalyzes the first and rate-limiting step of polyamine biosynthesis that converts ornithine into putrescine, which is the precursor for the polyamines, spermidine and spermine. Polyamines are essential for cell proliferation and are implicated in cellular processes, ranging from DNA replication to apoptosis.</text>
</comment>
<name>A0A821N198_9NEOP</name>
<evidence type="ECO:0000313" key="9">
    <source>
        <dbReference type="Proteomes" id="UP000663880"/>
    </source>
</evidence>
<gene>
    <name evidence="8" type="ORF">PMACD_LOCUS2106</name>
</gene>
<dbReference type="Gene3D" id="3.20.20.10">
    <property type="entry name" value="Alanine racemase"/>
    <property type="match status" value="1"/>
</dbReference>
<evidence type="ECO:0000313" key="8">
    <source>
        <dbReference type="EMBL" id="CAF4776485.1"/>
    </source>
</evidence>
<dbReference type="Proteomes" id="UP000663880">
    <property type="component" value="Unassembled WGS sequence"/>
</dbReference>
<dbReference type="Gene3D" id="2.40.37.10">
    <property type="entry name" value="Lyase, Ornithine Decarboxylase, Chain A, domain 1"/>
    <property type="match status" value="1"/>
</dbReference>
<dbReference type="GO" id="GO:0004586">
    <property type="term" value="F:ornithine decarboxylase activity"/>
    <property type="evidence" value="ECO:0007669"/>
    <property type="project" value="TreeGrafter"/>
</dbReference>
<evidence type="ECO:0000259" key="7">
    <source>
        <dbReference type="Pfam" id="PF02784"/>
    </source>
</evidence>
<keyword evidence="9" id="KW-1185">Reference proteome</keyword>
<dbReference type="PANTHER" id="PTHR11482:SF6">
    <property type="entry name" value="ORNITHINE DECARBOXYLASE 1-RELATED"/>
    <property type="match status" value="1"/>
</dbReference>